<dbReference type="EMBL" id="JACATH010000004">
    <property type="protein sequence ID" value="NWJ57229.1"/>
    <property type="molecule type" value="Genomic_DNA"/>
</dbReference>
<feature type="coiled-coil region" evidence="1">
    <location>
        <begin position="34"/>
        <end position="61"/>
    </location>
</feature>
<dbReference type="EMBL" id="JACATK010000003">
    <property type="protein sequence ID" value="NWJ29526.1"/>
    <property type="molecule type" value="Genomic_DNA"/>
</dbReference>
<dbReference type="EMBL" id="JACATC010000003">
    <property type="protein sequence ID" value="NWJ83727.1"/>
    <property type="molecule type" value="Genomic_DNA"/>
</dbReference>
<evidence type="ECO:0000313" key="13">
    <source>
        <dbReference type="Proteomes" id="UP000549797"/>
    </source>
</evidence>
<comment type="caution">
    <text evidence="7">The sequence shown here is derived from an EMBL/GenBank/DDBJ whole genome shotgun (WGS) entry which is preliminary data.</text>
</comment>
<reference evidence="7" key="2">
    <citation type="submission" date="2020-06" db="EMBL/GenBank/DDBJ databases">
        <authorList>
            <person name="Wang Y."/>
        </authorList>
    </citation>
    <scope>NUCLEOTIDE SEQUENCE</scope>
    <source>
        <strain evidence="4">C4</strain>
        <strain evidence="8">D1a</strain>
        <strain evidence="2">L14</strain>
        <strain evidence="5">L15a</strain>
        <strain evidence="9">L19a</strain>
        <strain evidence="3">T1L11</strain>
        <strain evidence="7">T1L9</strain>
        <strain evidence="6">T3L1</strain>
    </source>
</reference>
<protein>
    <submittedName>
        <fullName evidence="7">Uncharacterized protein</fullName>
    </submittedName>
</protein>
<sequence length="104" mass="11990">MATDLLNTGMGDEGRLKFILSCIEKNKPLYKTDIRFLESMTDQLEQRIQRLQGNTDAKQKENDSRTLISNKELDEIIDGKNAKSTEMYTPVRKKSSFLARLFSK</sequence>
<evidence type="ECO:0000313" key="5">
    <source>
        <dbReference type="EMBL" id="NWJ57229.1"/>
    </source>
</evidence>
<evidence type="ECO:0000313" key="2">
    <source>
        <dbReference type="EMBL" id="NWJ20627.1"/>
    </source>
</evidence>
<evidence type="ECO:0000313" key="11">
    <source>
        <dbReference type="Proteomes" id="UP000535457"/>
    </source>
</evidence>
<dbReference type="EMBL" id="JACATG010000004">
    <property type="protein sequence ID" value="NWK13791.1"/>
    <property type="molecule type" value="Genomic_DNA"/>
</dbReference>
<evidence type="ECO:0000256" key="1">
    <source>
        <dbReference type="SAM" id="Coils"/>
    </source>
</evidence>
<accession>A0A7K4NJ50</accession>
<dbReference type="Proteomes" id="UP000568446">
    <property type="component" value="Unassembled WGS sequence"/>
</dbReference>
<evidence type="ECO:0000313" key="10">
    <source>
        <dbReference type="Proteomes" id="UP000520052"/>
    </source>
</evidence>
<dbReference type="Proteomes" id="UP000575480">
    <property type="component" value="Unassembled WGS sequence"/>
</dbReference>
<evidence type="ECO:0000313" key="16">
    <source>
        <dbReference type="Proteomes" id="UP000575480"/>
    </source>
</evidence>
<dbReference type="Proteomes" id="UP000535457">
    <property type="component" value="Unassembled WGS sequence"/>
</dbReference>
<evidence type="ECO:0000313" key="12">
    <source>
        <dbReference type="Proteomes" id="UP000547822"/>
    </source>
</evidence>
<dbReference type="AlphaFoldDB" id="A0A7K4NJ50"/>
<proteinExistence type="predicted"/>
<evidence type="ECO:0000313" key="8">
    <source>
        <dbReference type="EMBL" id="NWK08881.1"/>
    </source>
</evidence>
<dbReference type="Proteomes" id="UP000563820">
    <property type="component" value="Unassembled WGS sequence"/>
</dbReference>
<dbReference type="EMBL" id="JACATI010000007">
    <property type="protein sequence ID" value="NWJ20627.1"/>
    <property type="molecule type" value="Genomic_DNA"/>
</dbReference>
<dbReference type="EMBL" id="JACATE010000007">
    <property type="protein sequence ID" value="NWJ28781.1"/>
    <property type="molecule type" value="Genomic_DNA"/>
</dbReference>
<evidence type="ECO:0000313" key="14">
    <source>
        <dbReference type="Proteomes" id="UP000563820"/>
    </source>
</evidence>
<keyword evidence="1" id="KW-0175">Coiled coil</keyword>
<organism evidence="7 12">
    <name type="scientific">Marine Group I thaumarchaeote</name>
    <dbReference type="NCBI Taxonomy" id="2511932"/>
    <lineage>
        <taxon>Archaea</taxon>
        <taxon>Nitrososphaerota</taxon>
        <taxon>Marine Group I</taxon>
    </lineage>
</organism>
<name>A0A7K4NJ50_9ARCH</name>
<dbReference type="EMBL" id="JACATJ010000004">
    <property type="protein sequence ID" value="NWK08881.1"/>
    <property type="molecule type" value="Genomic_DNA"/>
</dbReference>
<dbReference type="EMBL" id="JACATD010000006">
    <property type="protein sequence ID" value="NWK01331.1"/>
    <property type="molecule type" value="Genomic_DNA"/>
</dbReference>
<dbReference type="Proteomes" id="UP000547822">
    <property type="component" value="Unassembled WGS sequence"/>
</dbReference>
<gene>
    <name evidence="7" type="ORF">HX840_05460</name>
    <name evidence="3" type="ORF">HX848_05280</name>
    <name evidence="4" type="ORF">HX850_01200</name>
    <name evidence="8" type="ORF">HX852_03730</name>
    <name evidence="9" type="ORF">HX853_04040</name>
    <name evidence="6" type="ORF">HX854_03205</name>
    <name evidence="5" type="ORF">HX858_05695</name>
    <name evidence="2" type="ORF">HX860_06140</name>
</gene>
<evidence type="ECO:0000313" key="9">
    <source>
        <dbReference type="EMBL" id="NWK13791.1"/>
    </source>
</evidence>
<dbReference type="Proteomes" id="UP000549797">
    <property type="component" value="Unassembled WGS sequence"/>
</dbReference>
<evidence type="ECO:0000313" key="17">
    <source>
        <dbReference type="Proteomes" id="UP000587702"/>
    </source>
</evidence>
<evidence type="ECO:0000313" key="3">
    <source>
        <dbReference type="EMBL" id="NWJ28781.1"/>
    </source>
</evidence>
<evidence type="ECO:0000313" key="4">
    <source>
        <dbReference type="EMBL" id="NWJ29526.1"/>
    </source>
</evidence>
<dbReference type="Proteomes" id="UP000520052">
    <property type="component" value="Unassembled WGS sequence"/>
</dbReference>
<evidence type="ECO:0000313" key="15">
    <source>
        <dbReference type="Proteomes" id="UP000568446"/>
    </source>
</evidence>
<evidence type="ECO:0000313" key="7">
    <source>
        <dbReference type="EMBL" id="NWK01331.1"/>
    </source>
</evidence>
<reference evidence="10 11" key="1">
    <citation type="journal article" date="2019" name="Environ. Microbiol.">
        <title>Genomics insights into ecotype formation of ammonia-oxidizing archaea in the deep ocean.</title>
        <authorList>
            <person name="Wang Y."/>
            <person name="Huang J.M."/>
            <person name="Cui G.J."/>
            <person name="Nunoura T."/>
            <person name="Takaki Y."/>
            <person name="Li W.L."/>
            <person name="Li J."/>
            <person name="Gao Z.M."/>
            <person name="Takai K."/>
            <person name="Zhang A.Q."/>
            <person name="Stepanauskas R."/>
        </authorList>
    </citation>
    <scope>NUCLEOTIDE SEQUENCE [LARGE SCALE GENOMIC DNA]</scope>
    <source>
        <strain evidence="4 15">C4</strain>
        <strain evidence="8 13">D1a</strain>
        <strain evidence="2 17">L14</strain>
        <strain evidence="5 16">L15a</strain>
        <strain evidence="9 11">L19a</strain>
        <strain evidence="3 14">T1L11</strain>
        <strain evidence="7 12">T1L9</strain>
        <strain evidence="6 10">T3L1</strain>
    </source>
</reference>
<dbReference type="Proteomes" id="UP000587702">
    <property type="component" value="Unassembled WGS sequence"/>
</dbReference>
<evidence type="ECO:0000313" key="6">
    <source>
        <dbReference type="EMBL" id="NWJ83727.1"/>
    </source>
</evidence>